<evidence type="ECO:0000313" key="2">
    <source>
        <dbReference type="Proteomes" id="UP000245207"/>
    </source>
</evidence>
<keyword evidence="2" id="KW-1185">Reference proteome</keyword>
<proteinExistence type="predicted"/>
<organism evidence="1 2">
    <name type="scientific">Artemisia annua</name>
    <name type="common">Sweet wormwood</name>
    <dbReference type="NCBI Taxonomy" id="35608"/>
    <lineage>
        <taxon>Eukaryota</taxon>
        <taxon>Viridiplantae</taxon>
        <taxon>Streptophyta</taxon>
        <taxon>Embryophyta</taxon>
        <taxon>Tracheophyta</taxon>
        <taxon>Spermatophyta</taxon>
        <taxon>Magnoliopsida</taxon>
        <taxon>eudicotyledons</taxon>
        <taxon>Gunneridae</taxon>
        <taxon>Pentapetalae</taxon>
        <taxon>asterids</taxon>
        <taxon>campanulids</taxon>
        <taxon>Asterales</taxon>
        <taxon>Asteraceae</taxon>
        <taxon>Asteroideae</taxon>
        <taxon>Anthemideae</taxon>
        <taxon>Artemisiinae</taxon>
        <taxon>Artemisia</taxon>
    </lineage>
</organism>
<evidence type="ECO:0000313" key="1">
    <source>
        <dbReference type="EMBL" id="PWA78580.1"/>
    </source>
</evidence>
<sequence length="103" mass="12055">MVEGLQPMDYLGKLCKKDRFTEQGDVDTFEVEDGVYLGSPNIVDVLHHERKWTYVIRREGLTYVAFDTRLFGALCIQGLIRESLDLLNKWIHMSIQSKHEYYA</sequence>
<comment type="caution">
    <text evidence="1">The sequence shown here is derived from an EMBL/GenBank/DDBJ whole genome shotgun (WGS) entry which is preliminary data.</text>
</comment>
<name>A0A2U1NYS2_ARTAN</name>
<reference evidence="1 2" key="1">
    <citation type="journal article" date="2018" name="Mol. Plant">
        <title>The genome of Artemisia annua provides insight into the evolution of Asteraceae family and artemisinin biosynthesis.</title>
        <authorList>
            <person name="Shen Q."/>
            <person name="Zhang L."/>
            <person name="Liao Z."/>
            <person name="Wang S."/>
            <person name="Yan T."/>
            <person name="Shi P."/>
            <person name="Liu M."/>
            <person name="Fu X."/>
            <person name="Pan Q."/>
            <person name="Wang Y."/>
            <person name="Lv Z."/>
            <person name="Lu X."/>
            <person name="Zhang F."/>
            <person name="Jiang W."/>
            <person name="Ma Y."/>
            <person name="Chen M."/>
            <person name="Hao X."/>
            <person name="Li L."/>
            <person name="Tang Y."/>
            <person name="Lv G."/>
            <person name="Zhou Y."/>
            <person name="Sun X."/>
            <person name="Brodelius P.E."/>
            <person name="Rose J.K.C."/>
            <person name="Tang K."/>
        </authorList>
    </citation>
    <scope>NUCLEOTIDE SEQUENCE [LARGE SCALE GENOMIC DNA]</scope>
    <source>
        <strain evidence="2">cv. Huhao1</strain>
        <tissue evidence="1">Leaf</tissue>
    </source>
</reference>
<dbReference type="OrthoDB" id="10509857at2759"/>
<dbReference type="AlphaFoldDB" id="A0A2U1NYS2"/>
<dbReference type="EMBL" id="PKPP01001965">
    <property type="protein sequence ID" value="PWA78580.1"/>
    <property type="molecule type" value="Genomic_DNA"/>
</dbReference>
<dbReference type="Proteomes" id="UP000245207">
    <property type="component" value="Unassembled WGS sequence"/>
</dbReference>
<dbReference type="STRING" id="35608.A0A2U1NYS2"/>
<accession>A0A2U1NYS2</accession>
<protein>
    <submittedName>
        <fullName evidence="1">Aldose 1-/Glucose-6-phosphate 1-epimerase</fullName>
    </submittedName>
</protein>
<gene>
    <name evidence="1" type="ORF">CTI12_AA213400</name>
</gene>